<comment type="caution">
    <text evidence="2">The sequence shown here is derived from an EMBL/GenBank/DDBJ whole genome shotgun (WGS) entry which is preliminary data.</text>
</comment>
<evidence type="ECO:0000313" key="3">
    <source>
        <dbReference type="Proteomes" id="UP001501747"/>
    </source>
</evidence>
<gene>
    <name evidence="2" type="ORF">GCM10022247_53020</name>
</gene>
<evidence type="ECO:0000313" key="2">
    <source>
        <dbReference type="EMBL" id="GAA4022213.1"/>
    </source>
</evidence>
<reference evidence="3" key="1">
    <citation type="journal article" date="2019" name="Int. J. Syst. Evol. Microbiol.">
        <title>The Global Catalogue of Microorganisms (GCM) 10K type strain sequencing project: providing services to taxonomists for standard genome sequencing and annotation.</title>
        <authorList>
            <consortium name="The Broad Institute Genomics Platform"/>
            <consortium name="The Broad Institute Genome Sequencing Center for Infectious Disease"/>
            <person name="Wu L."/>
            <person name="Ma J."/>
        </authorList>
    </citation>
    <scope>NUCLEOTIDE SEQUENCE [LARGE SCALE GENOMIC DNA]</scope>
    <source>
        <strain evidence="3">JCM 17342</strain>
    </source>
</reference>
<name>A0ABP7T7K8_9PSEU</name>
<dbReference type="RefSeq" id="WP_344880068.1">
    <property type="nucleotide sequence ID" value="NZ_BAABAL010000018.1"/>
</dbReference>
<dbReference type="Pfam" id="PF13508">
    <property type="entry name" value="Acetyltransf_7"/>
    <property type="match status" value="1"/>
</dbReference>
<dbReference type="CDD" id="cd04301">
    <property type="entry name" value="NAT_SF"/>
    <property type="match status" value="1"/>
</dbReference>
<evidence type="ECO:0000259" key="1">
    <source>
        <dbReference type="PROSITE" id="PS51186"/>
    </source>
</evidence>
<dbReference type="InterPro" id="IPR000182">
    <property type="entry name" value="GNAT_dom"/>
</dbReference>
<sequence length="201" mass="21027">MDSSVDRAVRDWVHGWALTRGTSAPVAEPDGYRIDVGRPGHLVRYVLPSASTVDFRSASLTAPGTWLKICGHPALGPQWTVEAPEYLMGKELSASSRVAPPAGYVVSRSPLGVEVRASDGSVAASGLFAVWGSASTVDQVVTDPAHRRRGLGSVVMSELDVLAAEGGAVRSVLVATEDGLGLYRRLGWAVISPVTAAHLAS</sequence>
<dbReference type="Gene3D" id="3.40.630.30">
    <property type="match status" value="1"/>
</dbReference>
<dbReference type="PROSITE" id="PS51186">
    <property type="entry name" value="GNAT"/>
    <property type="match status" value="1"/>
</dbReference>
<dbReference type="Proteomes" id="UP001501747">
    <property type="component" value="Unassembled WGS sequence"/>
</dbReference>
<dbReference type="InterPro" id="IPR016181">
    <property type="entry name" value="Acyl_CoA_acyltransferase"/>
</dbReference>
<organism evidence="2 3">
    <name type="scientific">Allokutzneria multivorans</name>
    <dbReference type="NCBI Taxonomy" id="1142134"/>
    <lineage>
        <taxon>Bacteria</taxon>
        <taxon>Bacillati</taxon>
        <taxon>Actinomycetota</taxon>
        <taxon>Actinomycetes</taxon>
        <taxon>Pseudonocardiales</taxon>
        <taxon>Pseudonocardiaceae</taxon>
        <taxon>Allokutzneria</taxon>
    </lineage>
</organism>
<proteinExistence type="predicted"/>
<keyword evidence="3" id="KW-1185">Reference proteome</keyword>
<dbReference type="SUPFAM" id="SSF55729">
    <property type="entry name" value="Acyl-CoA N-acyltransferases (Nat)"/>
    <property type="match status" value="1"/>
</dbReference>
<feature type="domain" description="N-acetyltransferase" evidence="1">
    <location>
        <begin position="53"/>
        <end position="201"/>
    </location>
</feature>
<accession>A0ABP7T7K8</accession>
<dbReference type="EMBL" id="BAABAL010000018">
    <property type="protein sequence ID" value="GAA4022213.1"/>
    <property type="molecule type" value="Genomic_DNA"/>
</dbReference>
<protein>
    <recommendedName>
        <fullName evidence="1">N-acetyltransferase domain-containing protein</fullName>
    </recommendedName>
</protein>